<dbReference type="InterPro" id="IPR021321">
    <property type="entry name" value="DUF2922"/>
</dbReference>
<organism evidence="1 2">
    <name type="scientific">Caryophanon tenue</name>
    <dbReference type="NCBI Taxonomy" id="33978"/>
    <lineage>
        <taxon>Bacteria</taxon>
        <taxon>Bacillati</taxon>
        <taxon>Bacillota</taxon>
        <taxon>Bacilli</taxon>
        <taxon>Bacillales</taxon>
        <taxon>Caryophanaceae</taxon>
        <taxon>Caryophanon</taxon>
    </lineage>
</organism>
<evidence type="ECO:0000313" key="2">
    <source>
        <dbReference type="Proteomes" id="UP000093199"/>
    </source>
</evidence>
<protein>
    <recommendedName>
        <fullName evidence="3">DUF2922 domain-containing protein</fullName>
    </recommendedName>
</protein>
<evidence type="ECO:0000313" key="1">
    <source>
        <dbReference type="EMBL" id="OCS82972.1"/>
    </source>
</evidence>
<evidence type="ECO:0008006" key="3">
    <source>
        <dbReference type="Google" id="ProtNLM"/>
    </source>
</evidence>
<keyword evidence="2" id="KW-1185">Reference proteome</keyword>
<dbReference type="OrthoDB" id="2454247at2"/>
<name>A0A1C0Y731_9BACL</name>
<accession>A0A1C0Y731</accession>
<dbReference type="RefSeq" id="WP_066547813.1">
    <property type="nucleotide sequence ID" value="NZ_MASJ01000039.1"/>
</dbReference>
<dbReference type="STRING" id="33978.A6M13_06110"/>
<sequence>MTKVLELLFTMTGDKTKTYTVDAPQANLTAATIEAAMQTMITASIIEQEGQALQSIKGARYVERIVTPVIA</sequence>
<gene>
    <name evidence="1" type="ORF">A6M13_06110</name>
</gene>
<comment type="caution">
    <text evidence="1">The sequence shown here is derived from an EMBL/GenBank/DDBJ whole genome shotgun (WGS) entry which is preliminary data.</text>
</comment>
<dbReference type="AlphaFoldDB" id="A0A1C0Y731"/>
<dbReference type="Pfam" id="PF11148">
    <property type="entry name" value="DUF2922"/>
    <property type="match status" value="1"/>
</dbReference>
<proteinExistence type="predicted"/>
<dbReference type="Proteomes" id="UP000093199">
    <property type="component" value="Unassembled WGS sequence"/>
</dbReference>
<reference evidence="1 2" key="1">
    <citation type="submission" date="2016-07" db="EMBL/GenBank/DDBJ databases">
        <title>Caryophanon tenue genome sequencing.</title>
        <authorList>
            <person name="Verma A."/>
            <person name="Pal Y."/>
            <person name="Krishnamurthi S."/>
        </authorList>
    </citation>
    <scope>NUCLEOTIDE SEQUENCE [LARGE SCALE GENOMIC DNA]</scope>
    <source>
        <strain evidence="1 2">DSM 14152</strain>
    </source>
</reference>
<dbReference type="EMBL" id="MASJ01000039">
    <property type="protein sequence ID" value="OCS82972.1"/>
    <property type="molecule type" value="Genomic_DNA"/>
</dbReference>